<dbReference type="InterPro" id="IPR000073">
    <property type="entry name" value="AB_hydrolase_1"/>
</dbReference>
<dbReference type="SUPFAM" id="SSF53474">
    <property type="entry name" value="alpha/beta-Hydrolases"/>
    <property type="match status" value="1"/>
</dbReference>
<accession>A0A1I1XZI1</accession>
<dbReference type="PANTHER" id="PTHR43433:SF5">
    <property type="entry name" value="AB HYDROLASE-1 DOMAIN-CONTAINING PROTEIN"/>
    <property type="match status" value="1"/>
</dbReference>
<reference evidence="2 3" key="1">
    <citation type="submission" date="2016-10" db="EMBL/GenBank/DDBJ databases">
        <authorList>
            <person name="de Groot N.N."/>
        </authorList>
    </citation>
    <scope>NUCLEOTIDE SEQUENCE [LARGE SCALE GENOMIC DNA]</scope>
    <source>
        <strain evidence="2 3">DSM 11443</strain>
    </source>
</reference>
<evidence type="ECO:0000313" key="3">
    <source>
        <dbReference type="Proteomes" id="UP000198977"/>
    </source>
</evidence>
<keyword evidence="3" id="KW-1185">Reference proteome</keyword>
<dbReference type="Pfam" id="PF12697">
    <property type="entry name" value="Abhydrolase_6"/>
    <property type="match status" value="1"/>
</dbReference>
<dbReference type="InterPro" id="IPR050471">
    <property type="entry name" value="AB_hydrolase"/>
</dbReference>
<dbReference type="RefSeq" id="WP_093923342.1">
    <property type="nucleotide sequence ID" value="NZ_FOMW01000005.1"/>
</dbReference>
<name>A0A1I1XZI1_9RHOB</name>
<dbReference type="OrthoDB" id="9796770at2"/>
<dbReference type="Proteomes" id="UP000198977">
    <property type="component" value="Unassembled WGS sequence"/>
</dbReference>
<organism evidence="2 3">
    <name type="scientific">Sulfitobacter brevis</name>
    <dbReference type="NCBI Taxonomy" id="74348"/>
    <lineage>
        <taxon>Bacteria</taxon>
        <taxon>Pseudomonadati</taxon>
        <taxon>Pseudomonadota</taxon>
        <taxon>Alphaproteobacteria</taxon>
        <taxon>Rhodobacterales</taxon>
        <taxon>Roseobacteraceae</taxon>
        <taxon>Sulfitobacter</taxon>
    </lineage>
</organism>
<dbReference type="EMBL" id="FOMW01000005">
    <property type="protein sequence ID" value="SFE12579.1"/>
    <property type="molecule type" value="Genomic_DNA"/>
</dbReference>
<feature type="domain" description="AB hydrolase-1" evidence="1">
    <location>
        <begin position="22"/>
        <end position="256"/>
    </location>
</feature>
<gene>
    <name evidence="2" type="ORF">SAMN04488523_10577</name>
</gene>
<dbReference type="PANTHER" id="PTHR43433">
    <property type="entry name" value="HYDROLASE, ALPHA/BETA FOLD FAMILY PROTEIN"/>
    <property type="match status" value="1"/>
</dbReference>
<protein>
    <submittedName>
        <fullName evidence="2">Pimeloyl-ACP methyl ester carboxylesterase</fullName>
    </submittedName>
</protein>
<sequence length="271" mass="29323">MPELSLKDVTLHYEIEGDGPPLLMLAGMMGDSASWGALAPLLTPHFTVIRPDNRTTGRTIPWNAPVSVHRMAQDAQALMQHLRHSLYHVAGHSMGGLMAMELAGLAGGALASLSILASAPVRVPRTAAVFDTLLTIRQSAAGEELWLRALYPWIFQPNFFNDAKNTEIALKAALGYPHAQTADAMAHQIEALRSFRPTVRPTDLACPTQTLFAEHDLLIPEPAGRTVFEAVPDITQHSVAGAGHSLHWDAPQAVADHLRSFIAQHPIAEPT</sequence>
<evidence type="ECO:0000313" key="2">
    <source>
        <dbReference type="EMBL" id="SFE12579.1"/>
    </source>
</evidence>
<evidence type="ECO:0000259" key="1">
    <source>
        <dbReference type="Pfam" id="PF12697"/>
    </source>
</evidence>
<dbReference type="InterPro" id="IPR029058">
    <property type="entry name" value="AB_hydrolase_fold"/>
</dbReference>
<proteinExistence type="predicted"/>
<dbReference type="Gene3D" id="3.40.50.1820">
    <property type="entry name" value="alpha/beta hydrolase"/>
    <property type="match status" value="1"/>
</dbReference>
<dbReference type="AlphaFoldDB" id="A0A1I1XZI1"/>
<dbReference type="STRING" id="74348.SAMN04488523_10577"/>